<dbReference type="Gene3D" id="2.60.300.12">
    <property type="entry name" value="HesB-like domain"/>
    <property type="match status" value="1"/>
</dbReference>
<evidence type="ECO:0000259" key="1">
    <source>
        <dbReference type="Pfam" id="PF01521"/>
    </source>
</evidence>
<sequence>MKIMLSNQAEDTIKQRLGQQPGVVRLVYDTEGCGCAVSGVPGLWITDKNEPNDMKMDSSAIPFWMDRRQAVFFDEDLQLDIQSGPQSFRLHSDSQFYGLNIKLIDKRG</sequence>
<dbReference type="RefSeq" id="WP_209845498.1">
    <property type="nucleotide sequence ID" value="NZ_CBCRVE010000001.1"/>
</dbReference>
<dbReference type="Pfam" id="PF01521">
    <property type="entry name" value="Fe-S_biosyn"/>
    <property type="match status" value="1"/>
</dbReference>
<reference evidence="2 3" key="1">
    <citation type="submission" date="2021-03" db="EMBL/GenBank/DDBJ databases">
        <title>Genomic Encyclopedia of Type Strains, Phase IV (KMG-IV): sequencing the most valuable type-strain genomes for metagenomic binning, comparative biology and taxonomic classification.</title>
        <authorList>
            <person name="Goeker M."/>
        </authorList>
    </citation>
    <scope>NUCLEOTIDE SEQUENCE [LARGE SCALE GENOMIC DNA]</scope>
    <source>
        <strain evidence="2 3">DSM 23491</strain>
    </source>
</reference>
<evidence type="ECO:0000313" key="2">
    <source>
        <dbReference type="EMBL" id="MBP1935866.1"/>
    </source>
</evidence>
<accession>A0ABS4H013</accession>
<feature type="domain" description="Core" evidence="1">
    <location>
        <begin position="1"/>
        <end position="104"/>
    </location>
</feature>
<evidence type="ECO:0000313" key="3">
    <source>
        <dbReference type="Proteomes" id="UP001519273"/>
    </source>
</evidence>
<dbReference type="SUPFAM" id="SSF89360">
    <property type="entry name" value="HesB-like domain"/>
    <property type="match status" value="1"/>
</dbReference>
<keyword evidence="3" id="KW-1185">Reference proteome</keyword>
<gene>
    <name evidence="2" type="ORF">J2Z20_000727</name>
</gene>
<dbReference type="InterPro" id="IPR035903">
    <property type="entry name" value="HesB-like_dom_sf"/>
</dbReference>
<dbReference type="InterPro" id="IPR000361">
    <property type="entry name" value="ATAP_core_dom"/>
</dbReference>
<organism evidence="2 3">
    <name type="scientific">Paenibacillus sediminis</name>
    <dbReference type="NCBI Taxonomy" id="664909"/>
    <lineage>
        <taxon>Bacteria</taxon>
        <taxon>Bacillati</taxon>
        <taxon>Bacillota</taxon>
        <taxon>Bacilli</taxon>
        <taxon>Bacillales</taxon>
        <taxon>Paenibacillaceae</taxon>
        <taxon>Paenibacillus</taxon>
    </lineage>
</organism>
<dbReference type="EMBL" id="JAGGKP010000001">
    <property type="protein sequence ID" value="MBP1935866.1"/>
    <property type="molecule type" value="Genomic_DNA"/>
</dbReference>
<protein>
    <submittedName>
        <fullName evidence="2">Uncharacterized protein YqkB</fullName>
    </submittedName>
</protein>
<name>A0ABS4H013_9BACL</name>
<comment type="caution">
    <text evidence="2">The sequence shown here is derived from an EMBL/GenBank/DDBJ whole genome shotgun (WGS) entry which is preliminary data.</text>
</comment>
<dbReference type="Proteomes" id="UP001519273">
    <property type="component" value="Unassembled WGS sequence"/>
</dbReference>
<proteinExistence type="predicted"/>